<evidence type="ECO:0000256" key="2">
    <source>
        <dbReference type="ARBA" id="ARBA00023125"/>
    </source>
</evidence>
<dbReference type="CDD" id="cd07377">
    <property type="entry name" value="WHTH_GntR"/>
    <property type="match status" value="1"/>
</dbReference>
<evidence type="ECO:0000313" key="6">
    <source>
        <dbReference type="Proteomes" id="UP001589627"/>
    </source>
</evidence>
<dbReference type="InterPro" id="IPR036390">
    <property type="entry name" value="WH_DNA-bd_sf"/>
</dbReference>
<accession>A0ABV5Y9J3</accession>
<dbReference type="InterPro" id="IPR008920">
    <property type="entry name" value="TF_FadR/GntR_C"/>
</dbReference>
<keyword evidence="2" id="KW-0238">DNA-binding</keyword>
<keyword evidence="3" id="KW-0804">Transcription</keyword>
<dbReference type="PANTHER" id="PTHR43537">
    <property type="entry name" value="TRANSCRIPTIONAL REGULATOR, GNTR FAMILY"/>
    <property type="match status" value="1"/>
</dbReference>
<reference evidence="5 6" key="1">
    <citation type="submission" date="2024-09" db="EMBL/GenBank/DDBJ databases">
        <authorList>
            <person name="Sun Q."/>
            <person name="Mori K."/>
        </authorList>
    </citation>
    <scope>NUCLEOTIDE SEQUENCE [LARGE SCALE GENOMIC DNA]</scope>
    <source>
        <strain evidence="5 6">TBRC 0563</strain>
    </source>
</reference>
<dbReference type="SUPFAM" id="SSF48008">
    <property type="entry name" value="GntR ligand-binding domain-like"/>
    <property type="match status" value="1"/>
</dbReference>
<sequence length="227" mass="26191">MSTTDTSGDEQRDYEPRAQMVAQYLREQIFEGLIKPGTPVRQEAVAKDLGVSRIPVREALALLEREGLVTIRPHSGAKVAVLDFDECMELYKIRERVEPLALSESIGLLTEEELARACAFADQAESVAGNYVAWIEADRRFHVSCIARDHLPHLTRLVEGFWNTTQQYRRILVKQFEPEDFTLFQCDHRLIVEALRSQNRRGAEDIMRLHIERARLRIAALREDFDR</sequence>
<feature type="domain" description="HTH gntR-type" evidence="4">
    <location>
        <begin position="15"/>
        <end position="82"/>
    </location>
</feature>
<dbReference type="PROSITE" id="PS50949">
    <property type="entry name" value="HTH_GNTR"/>
    <property type="match status" value="1"/>
</dbReference>
<evidence type="ECO:0000259" key="4">
    <source>
        <dbReference type="PROSITE" id="PS50949"/>
    </source>
</evidence>
<dbReference type="Proteomes" id="UP001589627">
    <property type="component" value="Unassembled WGS sequence"/>
</dbReference>
<comment type="caution">
    <text evidence="5">The sequence shown here is derived from an EMBL/GenBank/DDBJ whole genome shotgun (WGS) entry which is preliminary data.</text>
</comment>
<dbReference type="Gene3D" id="1.20.120.530">
    <property type="entry name" value="GntR ligand-binding domain-like"/>
    <property type="match status" value="1"/>
</dbReference>
<dbReference type="SMART" id="SM00895">
    <property type="entry name" value="FCD"/>
    <property type="match status" value="1"/>
</dbReference>
<dbReference type="Pfam" id="PF07729">
    <property type="entry name" value="FCD"/>
    <property type="match status" value="1"/>
</dbReference>
<keyword evidence="1" id="KW-0805">Transcription regulation</keyword>
<dbReference type="InterPro" id="IPR036388">
    <property type="entry name" value="WH-like_DNA-bd_sf"/>
</dbReference>
<evidence type="ECO:0000313" key="5">
    <source>
        <dbReference type="EMBL" id="MFB9831695.1"/>
    </source>
</evidence>
<protein>
    <submittedName>
        <fullName evidence="5">GntR family transcriptional regulator</fullName>
    </submittedName>
</protein>
<dbReference type="RefSeq" id="WP_378196301.1">
    <property type="nucleotide sequence ID" value="NZ_JBHLZP010000025.1"/>
</dbReference>
<proteinExistence type="predicted"/>
<gene>
    <name evidence="5" type="ORF">ACFFNX_05765</name>
</gene>
<evidence type="ECO:0000256" key="3">
    <source>
        <dbReference type="ARBA" id="ARBA00023163"/>
    </source>
</evidence>
<dbReference type="Gene3D" id="1.10.10.10">
    <property type="entry name" value="Winged helix-like DNA-binding domain superfamily/Winged helix DNA-binding domain"/>
    <property type="match status" value="1"/>
</dbReference>
<dbReference type="InterPro" id="IPR011711">
    <property type="entry name" value="GntR_C"/>
</dbReference>
<organism evidence="5 6">
    <name type="scientific">Actinoallomurus acaciae</name>
    <dbReference type="NCBI Taxonomy" id="502577"/>
    <lineage>
        <taxon>Bacteria</taxon>
        <taxon>Bacillati</taxon>
        <taxon>Actinomycetota</taxon>
        <taxon>Actinomycetes</taxon>
        <taxon>Streptosporangiales</taxon>
        <taxon>Thermomonosporaceae</taxon>
        <taxon>Actinoallomurus</taxon>
    </lineage>
</organism>
<dbReference type="PANTHER" id="PTHR43537:SF41">
    <property type="entry name" value="TRANSCRIPTIONAL REGULATORY PROTEIN"/>
    <property type="match status" value="1"/>
</dbReference>
<dbReference type="EMBL" id="JBHLZP010000025">
    <property type="protein sequence ID" value="MFB9831695.1"/>
    <property type="molecule type" value="Genomic_DNA"/>
</dbReference>
<dbReference type="SMART" id="SM00345">
    <property type="entry name" value="HTH_GNTR"/>
    <property type="match status" value="1"/>
</dbReference>
<dbReference type="InterPro" id="IPR000524">
    <property type="entry name" value="Tscrpt_reg_HTH_GntR"/>
</dbReference>
<keyword evidence="6" id="KW-1185">Reference proteome</keyword>
<dbReference type="SUPFAM" id="SSF46785">
    <property type="entry name" value="Winged helix' DNA-binding domain"/>
    <property type="match status" value="1"/>
</dbReference>
<evidence type="ECO:0000256" key="1">
    <source>
        <dbReference type="ARBA" id="ARBA00023015"/>
    </source>
</evidence>
<name>A0ABV5Y9J3_9ACTN</name>
<dbReference type="Pfam" id="PF00392">
    <property type="entry name" value="GntR"/>
    <property type="match status" value="1"/>
</dbReference>